<gene>
    <name evidence="1" type="ORF">WJX81_004622</name>
</gene>
<evidence type="ECO:0000313" key="1">
    <source>
        <dbReference type="EMBL" id="KAK9837123.1"/>
    </source>
</evidence>
<reference evidence="1 2" key="1">
    <citation type="journal article" date="2024" name="Nat. Commun.">
        <title>Phylogenomics reveals the evolutionary origins of lichenization in chlorophyte algae.</title>
        <authorList>
            <person name="Puginier C."/>
            <person name="Libourel C."/>
            <person name="Otte J."/>
            <person name="Skaloud P."/>
            <person name="Haon M."/>
            <person name="Grisel S."/>
            <person name="Petersen M."/>
            <person name="Berrin J.G."/>
            <person name="Delaux P.M."/>
            <person name="Dal Grande F."/>
            <person name="Keller J."/>
        </authorList>
    </citation>
    <scope>NUCLEOTIDE SEQUENCE [LARGE SCALE GENOMIC DNA]</scope>
    <source>
        <strain evidence="1 2">SAG 245.80</strain>
    </source>
</reference>
<organism evidence="1 2">
    <name type="scientific">Elliptochloris bilobata</name>
    <dbReference type="NCBI Taxonomy" id="381761"/>
    <lineage>
        <taxon>Eukaryota</taxon>
        <taxon>Viridiplantae</taxon>
        <taxon>Chlorophyta</taxon>
        <taxon>core chlorophytes</taxon>
        <taxon>Trebouxiophyceae</taxon>
        <taxon>Trebouxiophyceae incertae sedis</taxon>
        <taxon>Elliptochloris clade</taxon>
        <taxon>Elliptochloris</taxon>
    </lineage>
</organism>
<protein>
    <submittedName>
        <fullName evidence="1">Uncharacterized protein</fullName>
    </submittedName>
</protein>
<dbReference type="AlphaFoldDB" id="A0AAW1RUE4"/>
<keyword evidence="2" id="KW-1185">Reference proteome</keyword>
<proteinExistence type="predicted"/>
<dbReference type="Proteomes" id="UP001445335">
    <property type="component" value="Unassembled WGS sequence"/>
</dbReference>
<name>A0AAW1RUE4_9CHLO</name>
<dbReference type="EMBL" id="JALJOU010000023">
    <property type="protein sequence ID" value="KAK9837123.1"/>
    <property type="molecule type" value="Genomic_DNA"/>
</dbReference>
<sequence length="220" mass="24174">MPRGKRVAAAAFLHQECEHSSERAEACSDSAVTARVVSVQPLPVAYTVQRVIALALAVGLRLTALASRVGRALAADWQRVLWWQARLSQGRSRAAAEAAQRVRLVEAEARRAKLARIAALARRGTADPEFLAMLRSLDDSHTALEHKWAAMARHVAHEAAFRRYTADLYRLAEESSRAVQEAGAAGAAVLKSAHSKLVIQHEEALKRHVFAQMLQHRQQG</sequence>
<accession>A0AAW1RUE4</accession>
<comment type="caution">
    <text evidence="1">The sequence shown here is derived from an EMBL/GenBank/DDBJ whole genome shotgun (WGS) entry which is preliminary data.</text>
</comment>
<evidence type="ECO:0000313" key="2">
    <source>
        <dbReference type="Proteomes" id="UP001445335"/>
    </source>
</evidence>